<feature type="signal peptide" evidence="2">
    <location>
        <begin position="1"/>
        <end position="18"/>
    </location>
</feature>
<organism evidence="3 4">
    <name type="scientific">Dictyostelium purpureum</name>
    <name type="common">Slime mold</name>
    <dbReference type="NCBI Taxonomy" id="5786"/>
    <lineage>
        <taxon>Eukaryota</taxon>
        <taxon>Amoebozoa</taxon>
        <taxon>Evosea</taxon>
        <taxon>Eumycetozoa</taxon>
        <taxon>Dictyostelia</taxon>
        <taxon>Dictyosteliales</taxon>
        <taxon>Dictyosteliaceae</taxon>
        <taxon>Dictyostelium</taxon>
    </lineage>
</organism>
<name>F0ZM45_DICPU</name>
<dbReference type="InParanoid" id="F0ZM45"/>
<dbReference type="KEGG" id="dpp:DICPUDRAFT_79283"/>
<dbReference type="OrthoDB" id="10658086at2759"/>
<evidence type="ECO:0000256" key="1">
    <source>
        <dbReference type="SAM" id="MobiDB-lite"/>
    </source>
</evidence>
<feature type="region of interest" description="Disordered" evidence="1">
    <location>
        <begin position="521"/>
        <end position="601"/>
    </location>
</feature>
<keyword evidence="4" id="KW-1185">Reference proteome</keyword>
<reference evidence="4" key="1">
    <citation type="journal article" date="2011" name="Genome Biol.">
        <title>Comparative genomics of the social amoebae Dictyostelium discoideum and Dictyostelium purpureum.</title>
        <authorList>
            <consortium name="US DOE Joint Genome Institute (JGI-PGF)"/>
            <person name="Sucgang R."/>
            <person name="Kuo A."/>
            <person name="Tian X."/>
            <person name="Salerno W."/>
            <person name="Parikh A."/>
            <person name="Feasley C.L."/>
            <person name="Dalin E."/>
            <person name="Tu H."/>
            <person name="Huang E."/>
            <person name="Barry K."/>
            <person name="Lindquist E."/>
            <person name="Shapiro H."/>
            <person name="Bruce D."/>
            <person name="Schmutz J."/>
            <person name="Salamov A."/>
            <person name="Fey P."/>
            <person name="Gaudet P."/>
            <person name="Anjard C."/>
            <person name="Babu M.M."/>
            <person name="Basu S."/>
            <person name="Bushmanova Y."/>
            <person name="van der Wel H."/>
            <person name="Katoh-Kurasawa M."/>
            <person name="Dinh C."/>
            <person name="Coutinho P.M."/>
            <person name="Saito T."/>
            <person name="Elias M."/>
            <person name="Schaap P."/>
            <person name="Kay R.R."/>
            <person name="Henrissat B."/>
            <person name="Eichinger L."/>
            <person name="Rivero F."/>
            <person name="Putnam N.H."/>
            <person name="West C.M."/>
            <person name="Loomis W.F."/>
            <person name="Chisholm R.L."/>
            <person name="Shaulsky G."/>
            <person name="Strassmann J.E."/>
            <person name="Queller D.C."/>
            <person name="Kuspa A."/>
            <person name="Grigoriev I.V."/>
        </authorList>
    </citation>
    <scope>NUCLEOTIDE SEQUENCE [LARGE SCALE GENOMIC DNA]</scope>
    <source>
        <strain evidence="4">QSDP1</strain>
    </source>
</reference>
<accession>F0ZM45</accession>
<sequence>MKLVLLLLLVLNINFLNSENIEFLHGTNGNYLNPNSWSLNRVPGPNDDASISNSYVSLEGASSLEMPNSLVVQDNSVFDISQSELVNYYNSSILFSDSSLSFTSVKFTTTESEITFNFVDVIVQNSLTFENAKQVEFVDTLLVARDGNIQISNSTLKITGSSNLVSDISIDQHSVLIFSHNYPRELGTPASTFIDVYGDLIINNSELNKKVNFTISSQSSNILINGGSYVDISEEKTQFNTPATIYIDEGSVISIDNYIFKNSLNVRGGSSFIFKNSQFYYEPSHHYFAPGTPLNFEHSVLYLGNSGGAGLGNTNTIFYSNTIVKIQSLSVQLGVVDMQYASIETDSFYYSFPIWIYAHSLTVTFGSLDLGSISVYPTIQSSLPVLIGYSASIYGNGKVNSDIYVYGNFSQIDKTSKIDINGSLVLSPYTNFNVRINSLNSFTKVNVAQFVDLDDAILNISINDTSVERGVPFTFIKYFDAFENSTLFSQAFVSFDNEEITYSLSCYINNCTIIFIQPNTGSSSESSSSNSGGSSESSSGSYSENSSSNNGSSSESSSSNSGGSSESSLGSNSENSSSGGNSESSSSSNGSSSESSSSWSSSSWSSSSWESSWSSSESSSSSGISSESSSNSNGNSSESSSSWSSSSWESSSSSWEPNSSEQSSSSWESSSSEDFSIICTFNPISYVLHVVNHAYKSEDDFSIVCTGRGKTKCFNDHFACKTGTNQSSVVCETNKEITCIGLDVKCNILNKFKCETIPPTSPVETATPLPTTTPSITPSTLPTNQTCSNIIPNSYCWNGKVYCYPPYSGSNCDIVNVQEIKSTKDENNNSNNNHNNNSSSKISIFTSSSIILIIMLLLL</sequence>
<evidence type="ECO:0000313" key="3">
    <source>
        <dbReference type="EMBL" id="EGC34982.1"/>
    </source>
</evidence>
<dbReference type="OMA" id="HAYKSED"/>
<proteinExistence type="predicted"/>
<gene>
    <name evidence="3" type="ORF">DICPUDRAFT_79283</name>
</gene>
<dbReference type="RefSeq" id="XP_003288507.1">
    <property type="nucleotide sequence ID" value="XM_003288459.1"/>
</dbReference>
<dbReference type="Proteomes" id="UP000001064">
    <property type="component" value="Unassembled WGS sequence"/>
</dbReference>
<dbReference type="VEuPathDB" id="AmoebaDB:DICPUDRAFT_79283"/>
<dbReference type="GeneID" id="10501925"/>
<dbReference type="eggNOG" id="ENOG502RAQR">
    <property type="taxonomic scope" value="Eukaryota"/>
</dbReference>
<protein>
    <submittedName>
        <fullName evidence="3">Uncharacterized protein</fullName>
    </submittedName>
</protein>
<keyword evidence="2" id="KW-0732">Signal</keyword>
<feature type="chain" id="PRO_5003263733" evidence="2">
    <location>
        <begin position="19"/>
        <end position="859"/>
    </location>
</feature>
<evidence type="ECO:0000313" key="4">
    <source>
        <dbReference type="Proteomes" id="UP000001064"/>
    </source>
</evidence>
<dbReference type="AlphaFoldDB" id="F0ZM45"/>
<dbReference type="EMBL" id="GL871076">
    <property type="protein sequence ID" value="EGC34982.1"/>
    <property type="molecule type" value="Genomic_DNA"/>
</dbReference>
<dbReference type="FunCoup" id="F0ZM45">
    <property type="interactions" value="398"/>
</dbReference>
<evidence type="ECO:0000256" key="2">
    <source>
        <dbReference type="SAM" id="SignalP"/>
    </source>
</evidence>
<dbReference type="PANTHER" id="PTHR35035:SF15">
    <property type="match status" value="1"/>
</dbReference>
<dbReference type="InterPro" id="IPR053370">
    <property type="entry name" value="QS_Complex_Regulator"/>
</dbReference>
<dbReference type="PANTHER" id="PTHR35035">
    <property type="entry name" value="DISCOIDIN-INDUCING COMPLEX SUBUNIT B"/>
    <property type="match status" value="1"/>
</dbReference>
<feature type="region of interest" description="Disordered" evidence="1">
    <location>
        <begin position="619"/>
        <end position="638"/>
    </location>
</feature>